<keyword evidence="2" id="KW-0624">Polysaccharide degradation</keyword>
<keyword evidence="2" id="KW-0858">Xylan degradation</keyword>
<proteinExistence type="inferred from homology"/>
<evidence type="ECO:0000256" key="4">
    <source>
        <dbReference type="ARBA" id="ARBA00023277"/>
    </source>
</evidence>
<evidence type="ECO:0000256" key="7">
    <source>
        <dbReference type="RuleBase" id="RU361187"/>
    </source>
</evidence>
<evidence type="ECO:0000256" key="2">
    <source>
        <dbReference type="ARBA" id="ARBA00022651"/>
    </source>
</evidence>
<feature type="region of interest" description="Disordered" evidence="8">
    <location>
        <begin position="387"/>
        <end position="407"/>
    </location>
</feature>
<gene>
    <name evidence="9" type="primary">xsa</name>
    <name evidence="9" type="ordered locus">XOO3121</name>
</gene>
<comment type="similarity">
    <text evidence="1 7">Belongs to the glycosyl hydrolase 43 family.</text>
</comment>
<keyword evidence="5 7" id="KW-0326">Glycosidase</keyword>
<dbReference type="Gene3D" id="2.115.10.20">
    <property type="entry name" value="Glycosyl hydrolase domain, family 43"/>
    <property type="match status" value="1"/>
</dbReference>
<evidence type="ECO:0000256" key="1">
    <source>
        <dbReference type="ARBA" id="ARBA00009865"/>
    </source>
</evidence>
<dbReference type="Pfam" id="PF04616">
    <property type="entry name" value="Glyco_hydro_43"/>
    <property type="match status" value="1"/>
</dbReference>
<protein>
    <submittedName>
        <fullName evidence="9">Xylosidase arabinosidase</fullName>
    </submittedName>
</protein>
<evidence type="ECO:0000256" key="3">
    <source>
        <dbReference type="ARBA" id="ARBA00022801"/>
    </source>
</evidence>
<accession>Q5GY46</accession>
<dbReference type="PANTHER" id="PTHR43772">
    <property type="entry name" value="ENDO-1,4-BETA-XYLANASE"/>
    <property type="match status" value="1"/>
</dbReference>
<dbReference type="Proteomes" id="UP000006735">
    <property type="component" value="Chromosome"/>
</dbReference>
<evidence type="ECO:0000256" key="6">
    <source>
        <dbReference type="PIRSR" id="PIRSR606710-2"/>
    </source>
</evidence>
<dbReference type="PANTHER" id="PTHR43772:SF2">
    <property type="entry name" value="PUTATIVE (AFU_ORTHOLOGUE AFUA_2G04480)-RELATED"/>
    <property type="match status" value="1"/>
</dbReference>
<dbReference type="HOGENOM" id="CLU_009397_6_0_6"/>
<dbReference type="GO" id="GO:0004553">
    <property type="term" value="F:hydrolase activity, hydrolyzing O-glycosyl compounds"/>
    <property type="evidence" value="ECO:0007669"/>
    <property type="project" value="InterPro"/>
</dbReference>
<evidence type="ECO:0000313" key="9">
    <source>
        <dbReference type="EMBL" id="AAW76375.1"/>
    </source>
</evidence>
<dbReference type="STRING" id="291331.XOO3121"/>
<name>Q5GY46_XANOR</name>
<keyword evidence="3 7" id="KW-0378">Hydrolase</keyword>
<feature type="site" description="Important for catalytic activity, responsible for pKa modulation of the active site Glu and correct orientation of both the proton donor and substrate" evidence="6">
    <location>
        <position position="226"/>
    </location>
</feature>
<evidence type="ECO:0000313" key="10">
    <source>
        <dbReference type="Proteomes" id="UP000006735"/>
    </source>
</evidence>
<dbReference type="InterPro" id="IPR006710">
    <property type="entry name" value="Glyco_hydro_43"/>
</dbReference>
<dbReference type="SUPFAM" id="SSF75005">
    <property type="entry name" value="Arabinanase/levansucrase/invertase"/>
    <property type="match status" value="1"/>
</dbReference>
<dbReference type="CDD" id="cd08990">
    <property type="entry name" value="GH43_AXH_like"/>
    <property type="match status" value="1"/>
</dbReference>
<dbReference type="EMBL" id="AE013598">
    <property type="protein sequence ID" value="AAW76375.1"/>
    <property type="molecule type" value="Genomic_DNA"/>
</dbReference>
<keyword evidence="4" id="KW-0119">Carbohydrate metabolism</keyword>
<reference evidence="9 10" key="1">
    <citation type="journal article" date="2005" name="Nucleic Acids Res.">
        <title>The genome sequence of Xanthomonas oryzae pathovar oryzae KACC10331, the bacterial blight pathogen of rice.</title>
        <authorList>
            <person name="Lee B.M."/>
            <person name="Park Y.J."/>
            <person name="Park D.S."/>
            <person name="Kang H.W."/>
            <person name="Kim J.G."/>
            <person name="Song E.S."/>
            <person name="Park I.C."/>
            <person name="Yoon U.H."/>
            <person name="Hahn J.H."/>
            <person name="Koo B.S."/>
            <person name="Lee G.B."/>
            <person name="Kim H."/>
            <person name="Park H.S."/>
            <person name="Yoon K.O."/>
            <person name="Kim J.H."/>
            <person name="Jung C.H."/>
            <person name="Koh N.H."/>
            <person name="Seo J.S."/>
            <person name="Go S.J."/>
        </authorList>
    </citation>
    <scope>NUCLEOTIDE SEQUENCE [LARGE SCALE GENOMIC DNA]</scope>
    <source>
        <strain evidence="10">KACC10331 / KXO85</strain>
    </source>
</reference>
<dbReference type="KEGG" id="xoo:XOO3121"/>
<dbReference type="AlphaFoldDB" id="Q5GY46"/>
<dbReference type="InterPro" id="IPR023296">
    <property type="entry name" value="Glyco_hydro_beta-prop_sf"/>
</dbReference>
<evidence type="ECO:0000256" key="5">
    <source>
        <dbReference type="ARBA" id="ARBA00023295"/>
    </source>
</evidence>
<organism evidence="9 10">
    <name type="scientific">Xanthomonas oryzae pv. oryzae (strain KACC10331 / KXO85)</name>
    <dbReference type="NCBI Taxonomy" id="291331"/>
    <lineage>
        <taxon>Bacteria</taxon>
        <taxon>Pseudomonadati</taxon>
        <taxon>Pseudomonadota</taxon>
        <taxon>Gammaproteobacteria</taxon>
        <taxon>Lysobacterales</taxon>
        <taxon>Lysobacteraceae</taxon>
        <taxon>Xanthomonas</taxon>
    </lineage>
</organism>
<sequence length="571" mass="62248">MAHAGSRALRTAWRDPAHRHCARACTRRESLGAAGIADPGGCTMMRLFSRVVVLACGLSLASAPACAVQPPQGTQLHAPGNPILADGSEYSADPAPLVADGKLYIIAGRDTAAPNLNAFVMPGWQLFVSSDPASGEWTHYRDVLRPQQVFAWADKGHAYASQIVQGPDGRYYLYAPVQQRDSPNADPFAIGVAVADSPLGPWADAHPQGPVVSQSVPGRNDIQNIDPTVMVDDDGRVYLYWGTFGALYGVELQHDMVSFKGRPVLVDTLDGYFEAPWLFKRNGTYYLAYAANNAGRLSPCTPTLYHACIAYASAPTPLGPWTYRGIVLPPVSSTTSHPGIVEFQRQWYLVYHTADAQGGGHFRRSVAIDRLEWDDSTQPASIRTVVPTRRPMPPVPPKRNQAPSAYATASNGPDIPVQYWIAALNDGIVKANPLPPEMWGSWTENNPPQQWLQYSWAQPITLDRTRIVFWADHPAGADVGVAPPARWHLEYRHAGRWQPVQPSDGYGTRIDHDEAVSFAPVTTRCVRVVMDASGNASSYAALAVQEWEVLAPQPQRVPHATAADSKRCDAP</sequence>
<evidence type="ECO:0000256" key="8">
    <source>
        <dbReference type="SAM" id="MobiDB-lite"/>
    </source>
</evidence>
<dbReference type="Gene3D" id="2.60.120.260">
    <property type="entry name" value="Galactose-binding domain-like"/>
    <property type="match status" value="1"/>
</dbReference>
<dbReference type="GO" id="GO:0045493">
    <property type="term" value="P:xylan catabolic process"/>
    <property type="evidence" value="ECO:0007669"/>
    <property type="project" value="UniProtKB-KW"/>
</dbReference>
<dbReference type="InterPro" id="IPR052176">
    <property type="entry name" value="Glycosyl_Hydrlase_43_Enz"/>
</dbReference>
<keyword evidence="10" id="KW-1185">Reference proteome</keyword>